<dbReference type="Gene3D" id="3.30.200.20">
    <property type="entry name" value="Phosphorylase Kinase, domain 1"/>
    <property type="match status" value="1"/>
</dbReference>
<dbReference type="InterPro" id="IPR016135">
    <property type="entry name" value="UBQ-conjugating_enzyme/RWD"/>
</dbReference>
<evidence type="ECO:0000256" key="7">
    <source>
        <dbReference type="ARBA" id="ARBA00037982"/>
    </source>
</evidence>
<dbReference type="GO" id="GO:0005829">
    <property type="term" value="C:cytosol"/>
    <property type="evidence" value="ECO:0007669"/>
    <property type="project" value="TreeGrafter"/>
</dbReference>
<evidence type="ECO:0000256" key="5">
    <source>
        <dbReference type="ARBA" id="ARBA00022777"/>
    </source>
</evidence>
<protein>
    <recommendedName>
        <fullName evidence="1">non-specific serine/threonine protein kinase</fullName>
        <ecNumber evidence="1">2.7.11.1</ecNumber>
    </recommendedName>
</protein>
<dbReference type="InterPro" id="IPR000719">
    <property type="entry name" value="Prot_kinase_dom"/>
</dbReference>
<dbReference type="Pfam" id="PF05773">
    <property type="entry name" value="RWD"/>
    <property type="match status" value="1"/>
</dbReference>
<dbReference type="InterPro" id="IPR011009">
    <property type="entry name" value="Kinase-like_dom_sf"/>
</dbReference>
<dbReference type="SMART" id="SM00591">
    <property type="entry name" value="RWD"/>
    <property type="match status" value="1"/>
</dbReference>
<dbReference type="Proteomes" id="UP000008281">
    <property type="component" value="Unassembled WGS sequence"/>
</dbReference>
<dbReference type="GO" id="GO:1990625">
    <property type="term" value="P:negative regulation of cytoplasmic translational initiation in response to stress"/>
    <property type="evidence" value="ECO:0007669"/>
    <property type="project" value="TreeGrafter"/>
</dbReference>
<feature type="binding site" evidence="10">
    <location>
        <position position="552"/>
    </location>
    <ligand>
        <name>ATP</name>
        <dbReference type="ChEBI" id="CHEBI:30616"/>
    </ligand>
</feature>
<dbReference type="Gene3D" id="3.30.930.10">
    <property type="entry name" value="Bira Bifunctional Protein, Domain 2"/>
    <property type="match status" value="2"/>
</dbReference>
<sequence>MTKEPVPTDQDENRIFQEGEKEVVDSMYLGQVWQPIDCTIRLQPLQSCLLDGDPLGKSNLSVVLRVKCSKEYPKRKPLVELLEPRGLSNDDVRNLLNILRQRVDELEGTAVITDLAGIVSEFLTDYNPHITAGSFHDDMLANKARTEAEKKQISERKRLDTEQKELDLLEEEMRQRNAIELEKTLNGTRLEGETRIIGGRRIVVLTNIPVKRQKPCNACHEWLGFWENTQLLISEWTFRYTSGRNSSEGKKRDFEPFFQRFEQVYNDIKKLCEIKGLDQNLVEYAFVHQQKISTTPDSVLMQLFVAQKIHSSEESLLDTYELIVPKPNLLRLLAVQAICGLRYLHEASMTHKNLTLSSVWTRNSTGDCVFRFSDFGSMGPLISLSKLFSEICSGKTIPHGEDTEKENDRRRKDLFQLGSLLDQLVVDYQRTGSTYSRRVSSPTELSRISINSNSLLSKFIVKCQEAKNIDQLVEDPFLKGCFSFFYKFSKFRFFSEECQSESENIFTPFGGAMNPEGRMLSDNVIIRVIGKGGFGDVVLVRNKMDSTDYAIKRIPLNASSEKLNRKIAKEAKIFAKFSHPNMVRYYNAWSEELIPISDDSSDESSYMGAVPIPGKEKKQKLKTGKSLEDDEKDVLGGGDSLMPANLKMLAKEPSKGPEAKEWSAGPKCGTTRRSKQTTPSGGLKNLSECSSEYEEDADSTSSEIDWEAESDEEEEEESSDDSDETSSVCQKFSELKTEKSEGEDSVFERSNKTGDDDVEFIVEEKELKEVKEHENPTPRNPRILCIQMEYCDRQTLRQYIDETKNLYNNPTEVWRIFSEVLCGLNYMHGINMIHRDIKPMNIFLTSNGGVKIGDFGLATFDLMNSKVKISSAGAERSTSLEAAFSPPGIKGSEVQQTRDIGTQLYMAPELFVDAKAKSDQKTQPYNSKIDIYSAGVVLFEMFYRPLAPGMERVSTLNNLRDQIKIPIDFGKGLASAMSALARKTVESMLQKNPDLRPTAEDLLNDEDLPMHSKEDATFRTLAEKVVKRRECRMNQWLLEKQFKEDVSTLHNYRYDYDLCQDRLKYNNRETIVEILRSEFCKILNVHAFEKLHTHTLMPVSTAVAAASVRTKPAEFLDQSGLPVALPMDLRQNFVRLCVRTSTQRLKRFNFGRVYSQSSKHVHPNEKWECCVDCIGPQSSSTSLELGTFLDRRGRGRKATVVTPDRIKAVNQGIGRIAHRSIRKMAKGMKISRRLLGRIVKDKLKFICYRERKAAILSEATTKKRLERSKKLLQRTLNGEHLVTVFFDEKLFTVQAEFNPQNHRVLAETSEEDFANGKAIHQGSHPASVMVFGAAELLLVACEMISGSLPGMKVTLKIGHAQLLEAQIRHLKLSDDVRSELLDVLHIISVSDRPHSHKEKLEMLSPKIGEKAANIITKLLIPVEDNFNAFRDKVATFRKKLKVDAARVLADKAIKDLEEIVATFKFCRTEELEKISIVYDSQTCYRPRTFGDGLVFQIQVEKPTSVPNKKGRNHTVLAGGRYDSALLRERHPRDFVYEVPLCISGFGVAMDTVAQLRDSNNKATGVPKTVQCKILICSLVQEDNNNLITEKFKIAKQFWSMNMSADVFHNAVDDLESLNEHRSRNSITHILAVCNSNMEVLVKTDATTSEMMDVDSAISMVCRGSQALEHAIVMTPNGGPIASSSTPGETNHHDDHHCGTPPVASKSSSQSTITGIRPFAATTANLNVIFATTDKNHKVKEKKRFETQIKNHLNDYVNQFNSKTKIEVLVCDIPASVIKFIVGEICKMSSDAEVRKCTRFKIFYIIFQIDTLFDQLIQKHGKVDLAPLRRQLHATLHNQSTTGFGTGQIVVIFYRLADNFFRCLT</sequence>
<dbReference type="CDD" id="cd23823">
    <property type="entry name" value="RWD_GCN2"/>
    <property type="match status" value="1"/>
</dbReference>
<dbReference type="EMBL" id="DS268408">
    <property type="protein sequence ID" value="EFO86131.1"/>
    <property type="molecule type" value="Genomic_DNA"/>
</dbReference>
<evidence type="ECO:0000256" key="2">
    <source>
        <dbReference type="ARBA" id="ARBA00022527"/>
    </source>
</evidence>
<comment type="catalytic activity">
    <reaction evidence="9">
        <text>L-seryl-[protein] + ATP = O-phospho-L-seryl-[protein] + ADP + H(+)</text>
        <dbReference type="Rhea" id="RHEA:17989"/>
        <dbReference type="Rhea" id="RHEA-COMP:9863"/>
        <dbReference type="Rhea" id="RHEA-COMP:11604"/>
        <dbReference type="ChEBI" id="CHEBI:15378"/>
        <dbReference type="ChEBI" id="CHEBI:29999"/>
        <dbReference type="ChEBI" id="CHEBI:30616"/>
        <dbReference type="ChEBI" id="CHEBI:83421"/>
        <dbReference type="ChEBI" id="CHEBI:456216"/>
        <dbReference type="EC" id="2.7.11.1"/>
    </reaction>
</comment>
<evidence type="ECO:0000313" key="16">
    <source>
        <dbReference type="Proteomes" id="UP000008281"/>
    </source>
</evidence>
<dbReference type="PROSITE" id="PS00107">
    <property type="entry name" value="PROTEIN_KINASE_ATP"/>
    <property type="match status" value="1"/>
</dbReference>
<feature type="domain" description="RWD" evidence="14">
    <location>
        <begin position="19"/>
        <end position="126"/>
    </location>
</feature>
<dbReference type="InParanoid" id="E3LF01"/>
<dbReference type="eggNOG" id="KOG1035">
    <property type="taxonomic scope" value="Eukaryota"/>
</dbReference>
<keyword evidence="11" id="KW-0175">Coiled coil</keyword>
<dbReference type="FunFam" id="3.10.110.10:FF:000050">
    <property type="entry name" value="eIF-2-alpha kinase GCN2"/>
    <property type="match status" value="1"/>
</dbReference>
<dbReference type="GO" id="GO:0140469">
    <property type="term" value="P:GCN2-mediated signaling"/>
    <property type="evidence" value="ECO:0007669"/>
    <property type="project" value="EnsemblMetazoa"/>
</dbReference>
<comment type="catalytic activity">
    <reaction evidence="8">
        <text>L-threonyl-[protein] + ATP = O-phospho-L-threonyl-[protein] + ADP + H(+)</text>
        <dbReference type="Rhea" id="RHEA:46608"/>
        <dbReference type="Rhea" id="RHEA-COMP:11060"/>
        <dbReference type="Rhea" id="RHEA-COMP:11605"/>
        <dbReference type="ChEBI" id="CHEBI:15378"/>
        <dbReference type="ChEBI" id="CHEBI:30013"/>
        <dbReference type="ChEBI" id="CHEBI:30616"/>
        <dbReference type="ChEBI" id="CHEBI:61977"/>
        <dbReference type="ChEBI" id="CHEBI:456216"/>
        <dbReference type="EC" id="2.7.11.1"/>
    </reaction>
</comment>
<dbReference type="PANTHER" id="PTHR11042:SF136">
    <property type="entry name" value="EIF-2-ALPHA KINASE GCN2"/>
    <property type="match status" value="1"/>
</dbReference>
<dbReference type="Gene3D" id="3.10.110.10">
    <property type="entry name" value="Ubiquitin Conjugating Enzyme"/>
    <property type="match status" value="1"/>
</dbReference>
<evidence type="ECO:0000256" key="9">
    <source>
        <dbReference type="ARBA" id="ARBA00048679"/>
    </source>
</evidence>
<accession>E3LF01</accession>
<evidence type="ECO:0000313" key="15">
    <source>
        <dbReference type="EMBL" id="EFO86131.1"/>
    </source>
</evidence>
<evidence type="ECO:0000259" key="14">
    <source>
        <dbReference type="PROSITE" id="PS50908"/>
    </source>
</evidence>
<dbReference type="PANTHER" id="PTHR11042">
    <property type="entry name" value="EUKARYOTIC TRANSLATION INITIATION FACTOR 2-ALPHA KINASE EIF2-ALPHA KINASE -RELATED"/>
    <property type="match status" value="1"/>
</dbReference>
<proteinExistence type="inferred from homology"/>
<dbReference type="PROSITE" id="PS00108">
    <property type="entry name" value="PROTEIN_KINASE_ST"/>
    <property type="match status" value="1"/>
</dbReference>
<evidence type="ECO:0000256" key="10">
    <source>
        <dbReference type="PROSITE-ProRule" id="PRU10141"/>
    </source>
</evidence>
<dbReference type="SUPFAM" id="SSF54495">
    <property type="entry name" value="UBC-like"/>
    <property type="match status" value="1"/>
</dbReference>
<dbReference type="GO" id="GO:0004694">
    <property type="term" value="F:eukaryotic translation initiation factor 2alpha kinase activity"/>
    <property type="evidence" value="ECO:0007669"/>
    <property type="project" value="TreeGrafter"/>
</dbReference>
<dbReference type="HOGENOM" id="CLU_001222_0_0_1"/>
<feature type="region of interest" description="Disordered" evidence="12">
    <location>
        <begin position="1679"/>
        <end position="1709"/>
    </location>
</feature>
<dbReference type="Pfam" id="PF00069">
    <property type="entry name" value="Pkinase"/>
    <property type="match status" value="2"/>
</dbReference>
<evidence type="ECO:0000256" key="4">
    <source>
        <dbReference type="ARBA" id="ARBA00022741"/>
    </source>
</evidence>
<dbReference type="STRING" id="31234.E3LF01"/>
<organism evidence="16">
    <name type="scientific">Caenorhabditis remanei</name>
    <name type="common">Caenorhabditis vulgaris</name>
    <dbReference type="NCBI Taxonomy" id="31234"/>
    <lineage>
        <taxon>Eukaryota</taxon>
        <taxon>Metazoa</taxon>
        <taxon>Ecdysozoa</taxon>
        <taxon>Nematoda</taxon>
        <taxon>Chromadorea</taxon>
        <taxon>Rhabditida</taxon>
        <taxon>Rhabditina</taxon>
        <taxon>Rhabditomorpha</taxon>
        <taxon>Rhabditoidea</taxon>
        <taxon>Rhabditidae</taxon>
        <taxon>Peloderinae</taxon>
        <taxon>Caenorhabditis</taxon>
    </lineage>
</organism>
<evidence type="ECO:0000256" key="6">
    <source>
        <dbReference type="ARBA" id="ARBA00022840"/>
    </source>
</evidence>
<evidence type="ECO:0000256" key="8">
    <source>
        <dbReference type="ARBA" id="ARBA00047899"/>
    </source>
</evidence>
<keyword evidence="5" id="KW-0418">Kinase</keyword>
<dbReference type="InterPro" id="IPR050339">
    <property type="entry name" value="CC_SR_Kinase"/>
</dbReference>
<dbReference type="EC" id="2.7.11.1" evidence="1"/>
<feature type="domain" description="Protein kinase" evidence="13">
    <location>
        <begin position="523"/>
        <end position="1008"/>
    </location>
</feature>
<dbReference type="PROSITE" id="PS50011">
    <property type="entry name" value="PROTEIN_KINASE_DOM"/>
    <property type="match status" value="1"/>
</dbReference>
<dbReference type="GO" id="GO:0005634">
    <property type="term" value="C:nucleus"/>
    <property type="evidence" value="ECO:0007669"/>
    <property type="project" value="TreeGrafter"/>
</dbReference>
<reference evidence="15" key="1">
    <citation type="submission" date="2007-07" db="EMBL/GenBank/DDBJ databases">
        <title>PCAP assembly of the Caenorhabditis remanei genome.</title>
        <authorList>
            <consortium name="The Caenorhabditis remanei Sequencing Consortium"/>
            <person name="Wilson R.K."/>
        </authorList>
    </citation>
    <scope>NUCLEOTIDE SEQUENCE [LARGE SCALE GENOMIC DNA]</scope>
    <source>
        <strain evidence="15">PB4641</strain>
    </source>
</reference>
<dbReference type="SMART" id="SM00220">
    <property type="entry name" value="S_TKc"/>
    <property type="match status" value="1"/>
</dbReference>
<feature type="region of interest" description="Disordered" evidence="12">
    <location>
        <begin position="600"/>
        <end position="753"/>
    </location>
</feature>
<evidence type="ECO:0000256" key="11">
    <source>
        <dbReference type="SAM" id="Coils"/>
    </source>
</evidence>
<dbReference type="InterPro" id="IPR008271">
    <property type="entry name" value="Ser/Thr_kinase_AS"/>
</dbReference>
<dbReference type="OMA" id="ERINCAI"/>
<evidence type="ECO:0000256" key="12">
    <source>
        <dbReference type="SAM" id="MobiDB-lite"/>
    </source>
</evidence>
<dbReference type="GO" id="GO:0010628">
    <property type="term" value="P:positive regulation of gene expression"/>
    <property type="evidence" value="ECO:0007669"/>
    <property type="project" value="EnsemblMetazoa"/>
</dbReference>
<evidence type="ECO:0000256" key="1">
    <source>
        <dbReference type="ARBA" id="ARBA00012513"/>
    </source>
</evidence>
<dbReference type="Gene3D" id="1.10.510.10">
    <property type="entry name" value="Transferase(Phosphotransferase) domain 1"/>
    <property type="match status" value="1"/>
</dbReference>
<dbReference type="InterPro" id="IPR006575">
    <property type="entry name" value="RWD_dom"/>
</dbReference>
<dbReference type="GO" id="GO:0034063">
    <property type="term" value="P:stress granule assembly"/>
    <property type="evidence" value="ECO:0007669"/>
    <property type="project" value="EnsemblMetazoa"/>
</dbReference>
<keyword evidence="2" id="KW-0723">Serine/threonine-protein kinase</keyword>
<name>E3LF01_CAERE</name>
<dbReference type="SUPFAM" id="SSF55681">
    <property type="entry name" value="Class II aaRS and biotin synthetases"/>
    <property type="match status" value="2"/>
</dbReference>
<keyword evidence="16" id="KW-1185">Reference proteome</keyword>
<feature type="compositionally biased region" description="Acidic residues" evidence="12">
    <location>
        <begin position="691"/>
        <end position="724"/>
    </location>
</feature>
<feature type="coiled-coil region" evidence="11">
    <location>
        <begin position="136"/>
        <end position="179"/>
    </location>
</feature>
<gene>
    <name evidence="15" type="ORF">CRE_01701</name>
</gene>
<dbReference type="SUPFAM" id="SSF56112">
    <property type="entry name" value="Protein kinase-like (PK-like)"/>
    <property type="match status" value="2"/>
</dbReference>
<keyword evidence="3" id="KW-0808">Transferase</keyword>
<evidence type="ECO:0000256" key="3">
    <source>
        <dbReference type="ARBA" id="ARBA00022679"/>
    </source>
</evidence>
<dbReference type="FunCoup" id="E3LF01">
    <property type="interactions" value="3140"/>
</dbReference>
<keyword evidence="6 10" id="KW-0067">ATP-binding</keyword>
<feature type="compositionally biased region" description="Basic and acidic residues" evidence="12">
    <location>
        <begin position="649"/>
        <end position="661"/>
    </location>
</feature>
<comment type="similarity">
    <text evidence="7">Belongs to the protein kinase superfamily. Ser/Thr protein kinase family. GCN2 subfamily.</text>
</comment>
<evidence type="ECO:0000259" key="13">
    <source>
        <dbReference type="PROSITE" id="PS50011"/>
    </source>
</evidence>
<dbReference type="OrthoDB" id="5915312at2759"/>
<keyword evidence="4 10" id="KW-0547">Nucleotide-binding</keyword>
<dbReference type="PROSITE" id="PS50908">
    <property type="entry name" value="RWD"/>
    <property type="match status" value="1"/>
</dbReference>
<dbReference type="InterPro" id="IPR045864">
    <property type="entry name" value="aa-tRNA-synth_II/BPL/LPL"/>
</dbReference>
<dbReference type="GO" id="GO:0034514">
    <property type="term" value="P:mitochondrial unfolded protein response"/>
    <property type="evidence" value="ECO:0007669"/>
    <property type="project" value="EnsemblMetazoa"/>
</dbReference>
<dbReference type="GO" id="GO:0005524">
    <property type="term" value="F:ATP binding"/>
    <property type="evidence" value="ECO:0007669"/>
    <property type="project" value="UniProtKB-UniRule"/>
</dbReference>
<dbReference type="InterPro" id="IPR017441">
    <property type="entry name" value="Protein_kinase_ATP_BS"/>
</dbReference>
<feature type="compositionally biased region" description="Basic and acidic residues" evidence="12">
    <location>
        <begin position="733"/>
        <end position="753"/>
    </location>
</feature>